<evidence type="ECO:0000256" key="1">
    <source>
        <dbReference type="ARBA" id="ARBA00004127"/>
    </source>
</evidence>
<feature type="transmembrane region" description="Helical" evidence="7">
    <location>
        <begin position="149"/>
        <end position="167"/>
    </location>
</feature>
<accession>A0A250WXF0</accession>
<gene>
    <name evidence="8" type="ORF">CEUSTIGMA_g2961.t1</name>
</gene>
<evidence type="ECO:0000256" key="6">
    <source>
        <dbReference type="ARBA" id="ARBA00023136"/>
    </source>
</evidence>
<feature type="transmembrane region" description="Helical" evidence="7">
    <location>
        <begin position="179"/>
        <end position="197"/>
    </location>
</feature>
<feature type="transmembrane region" description="Helical" evidence="7">
    <location>
        <begin position="434"/>
        <end position="457"/>
    </location>
</feature>
<dbReference type="PANTHER" id="PTHR43337:SF1">
    <property type="entry name" value="XANTHINE_URACIL PERMEASE C887.17-RELATED"/>
    <property type="match status" value="1"/>
</dbReference>
<dbReference type="Proteomes" id="UP000232323">
    <property type="component" value="Unassembled WGS sequence"/>
</dbReference>
<organism evidence="8 9">
    <name type="scientific">Chlamydomonas eustigma</name>
    <dbReference type="NCBI Taxonomy" id="1157962"/>
    <lineage>
        <taxon>Eukaryota</taxon>
        <taxon>Viridiplantae</taxon>
        <taxon>Chlorophyta</taxon>
        <taxon>core chlorophytes</taxon>
        <taxon>Chlorophyceae</taxon>
        <taxon>CS clade</taxon>
        <taxon>Chlamydomonadales</taxon>
        <taxon>Chlamydomonadaceae</taxon>
        <taxon>Chlamydomonas</taxon>
    </lineage>
</organism>
<dbReference type="Pfam" id="PF00860">
    <property type="entry name" value="Xan_ur_permease"/>
    <property type="match status" value="2"/>
</dbReference>
<protein>
    <recommendedName>
        <fullName evidence="10">Xanthine/uracil/vitamin C permease</fullName>
    </recommendedName>
</protein>
<keyword evidence="4 7" id="KW-0812">Transmembrane</keyword>
<dbReference type="GO" id="GO:0005345">
    <property type="term" value="F:purine nucleobase transmembrane transporter activity"/>
    <property type="evidence" value="ECO:0007669"/>
    <property type="project" value="TreeGrafter"/>
</dbReference>
<comment type="similarity">
    <text evidence="2">Belongs to the nucleobase:cation symporter-2 (NCS2) (TC 2.A.40) family. Azg-like subfamily.</text>
</comment>
<dbReference type="InterPro" id="IPR006043">
    <property type="entry name" value="NCS2"/>
</dbReference>
<evidence type="ECO:0008006" key="10">
    <source>
        <dbReference type="Google" id="ProtNLM"/>
    </source>
</evidence>
<proteinExistence type="inferred from homology"/>
<keyword evidence="3" id="KW-0813">Transport</keyword>
<dbReference type="GO" id="GO:0005886">
    <property type="term" value="C:plasma membrane"/>
    <property type="evidence" value="ECO:0007669"/>
    <property type="project" value="TreeGrafter"/>
</dbReference>
<evidence type="ECO:0000256" key="4">
    <source>
        <dbReference type="ARBA" id="ARBA00022692"/>
    </source>
</evidence>
<feature type="transmembrane region" description="Helical" evidence="7">
    <location>
        <begin position="570"/>
        <end position="588"/>
    </location>
</feature>
<feature type="transmembrane region" description="Helical" evidence="7">
    <location>
        <begin position="478"/>
        <end position="497"/>
    </location>
</feature>
<comment type="caution">
    <text evidence="8">The sequence shown here is derived from an EMBL/GenBank/DDBJ whole genome shotgun (WGS) entry which is preliminary data.</text>
</comment>
<dbReference type="AlphaFoldDB" id="A0A250WXF0"/>
<reference evidence="8 9" key="1">
    <citation type="submission" date="2017-08" db="EMBL/GenBank/DDBJ databases">
        <title>Acidophilic green algal genome provides insights into adaptation to an acidic environment.</title>
        <authorList>
            <person name="Hirooka S."/>
            <person name="Hirose Y."/>
            <person name="Kanesaki Y."/>
            <person name="Higuchi S."/>
            <person name="Fujiwara T."/>
            <person name="Onuma R."/>
            <person name="Era A."/>
            <person name="Ohbayashi R."/>
            <person name="Uzuka A."/>
            <person name="Nozaki H."/>
            <person name="Yoshikawa H."/>
            <person name="Miyagishima S.Y."/>
        </authorList>
    </citation>
    <scope>NUCLEOTIDE SEQUENCE [LARGE SCALE GENOMIC DNA]</scope>
    <source>
        <strain evidence="8 9">NIES-2499</strain>
    </source>
</reference>
<evidence type="ECO:0000313" key="9">
    <source>
        <dbReference type="Proteomes" id="UP000232323"/>
    </source>
</evidence>
<feature type="transmembrane region" description="Helical" evidence="7">
    <location>
        <begin position="517"/>
        <end position="537"/>
    </location>
</feature>
<keyword evidence="9" id="KW-1185">Reference proteome</keyword>
<dbReference type="PANTHER" id="PTHR43337">
    <property type="entry name" value="XANTHINE/URACIL PERMEASE C887.17-RELATED"/>
    <property type="match status" value="1"/>
</dbReference>
<feature type="transmembrane region" description="Helical" evidence="7">
    <location>
        <begin position="351"/>
        <end position="384"/>
    </location>
</feature>
<dbReference type="EMBL" id="BEGY01000012">
    <property type="protein sequence ID" value="GAX75518.1"/>
    <property type="molecule type" value="Genomic_DNA"/>
</dbReference>
<dbReference type="GO" id="GO:0015853">
    <property type="term" value="P:adenine transport"/>
    <property type="evidence" value="ECO:0007669"/>
    <property type="project" value="TreeGrafter"/>
</dbReference>
<keyword evidence="6 7" id="KW-0472">Membrane</keyword>
<feature type="transmembrane region" description="Helical" evidence="7">
    <location>
        <begin position="125"/>
        <end position="143"/>
    </location>
</feature>
<sequence>MNDDVLCSNTATVMLHSMLRKLAFYLTCSLVDILNSKKGRAHFSKNCELALFASLQSATSFVSQEQQFPMKSVNSGILADTGGTCNPAVNCNAERFAAVGEDCKFDGYGTNPEWAACISEVKQNLIAATCIAACISTIAMALVARMPLAVAPAMGVNAYFAYTVVGFMGSGRVAYEQALAAAFVEGWIFFVLSATGLRARLIELIPQNIMYATAAGIGCFLAFVGLQESHGLALITADGSTLVTLGGCPPDEQAHAYFMRDTDAYWHDWCWRAWREGIQSTNLTAGTDATAYAYFVNTMGLNPPINPSYECSTNIFASGTTTPFPDVRLGLPNRSPNYSCMGKQLQSPTMWLGIFGGALMVIWMVRGLQASILVGILFITFISWIPNQGATYFQGSPIPGGQDRYNYFVKGATVPSVAMTGGKLEFSALSNGDVWVALITFLYLDFLDATSTMFTMARMINDKVPGFLNEKGQWPRQFWTMTVDGLAIVVGSTLGTSPLTVLAESSVGVREGGRTGISALVIGLGFGISMFLSPIFASIPPYATGPAIVFVGALMMEHCRHVQWEDVRQAVPAFLTILLMPLTYSIAYGVLAGLLSAIFLWIVCFFMDAVTVLVGRGQGKTMRHVWLDNTCSVYLAINMEHVLIDELPDYVPRSAAHAGSQQHCELDDSEKFQDSARSSPSALIKANAEKSISLVAA</sequence>
<feature type="transmembrane region" description="Helical" evidence="7">
    <location>
        <begin position="594"/>
        <end position="614"/>
    </location>
</feature>
<dbReference type="GO" id="GO:0012505">
    <property type="term" value="C:endomembrane system"/>
    <property type="evidence" value="ECO:0007669"/>
    <property type="project" value="UniProtKB-SubCell"/>
</dbReference>
<dbReference type="OrthoDB" id="431212at2759"/>
<evidence type="ECO:0000256" key="3">
    <source>
        <dbReference type="ARBA" id="ARBA00022448"/>
    </source>
</evidence>
<keyword evidence="5 7" id="KW-1133">Transmembrane helix</keyword>
<evidence type="ECO:0000313" key="8">
    <source>
        <dbReference type="EMBL" id="GAX75518.1"/>
    </source>
</evidence>
<feature type="transmembrane region" description="Helical" evidence="7">
    <location>
        <begin position="209"/>
        <end position="226"/>
    </location>
</feature>
<evidence type="ECO:0000256" key="5">
    <source>
        <dbReference type="ARBA" id="ARBA00022989"/>
    </source>
</evidence>
<name>A0A250WXF0_9CHLO</name>
<comment type="subcellular location">
    <subcellularLocation>
        <location evidence="1">Endomembrane system</location>
        <topology evidence="1">Multi-pass membrane protein</topology>
    </subcellularLocation>
</comment>
<evidence type="ECO:0000256" key="2">
    <source>
        <dbReference type="ARBA" id="ARBA00005697"/>
    </source>
</evidence>
<dbReference type="STRING" id="1157962.A0A250WXF0"/>
<evidence type="ECO:0000256" key="7">
    <source>
        <dbReference type="SAM" id="Phobius"/>
    </source>
</evidence>
<dbReference type="GO" id="GO:0015854">
    <property type="term" value="P:guanine transport"/>
    <property type="evidence" value="ECO:0007669"/>
    <property type="project" value="TreeGrafter"/>
</dbReference>
<dbReference type="InterPro" id="IPR045018">
    <property type="entry name" value="Azg-like"/>
</dbReference>